<protein>
    <submittedName>
        <fullName evidence="1">Uncharacterized protein</fullName>
    </submittedName>
</protein>
<dbReference type="AlphaFoldDB" id="A0AAV9I833"/>
<name>A0AAV9I833_9RHOD</name>
<accession>A0AAV9I833</accession>
<keyword evidence="2" id="KW-1185">Reference proteome</keyword>
<evidence type="ECO:0000313" key="1">
    <source>
        <dbReference type="EMBL" id="KAK4523507.1"/>
    </source>
</evidence>
<comment type="caution">
    <text evidence="1">The sequence shown here is derived from an EMBL/GenBank/DDBJ whole genome shotgun (WGS) entry which is preliminary data.</text>
</comment>
<gene>
    <name evidence="1" type="ORF">GAYE_PCTG69G1403</name>
</gene>
<sequence>MFGTLLWALSGARLDDPSSRVLFDLVINHQGTSAENRLPGLMFADGAPKCGFAVIHGCIDKISRRQWQLQGKDIPVVEEYRHLRIDLNTSLTAEGFIL</sequence>
<dbReference type="EMBL" id="JANCYU010000016">
    <property type="protein sequence ID" value="KAK4523507.1"/>
    <property type="molecule type" value="Genomic_DNA"/>
</dbReference>
<reference evidence="1 2" key="1">
    <citation type="submission" date="2022-07" db="EMBL/GenBank/DDBJ databases">
        <title>Genome-wide signatures of adaptation to extreme environments.</title>
        <authorList>
            <person name="Cho C.H."/>
            <person name="Yoon H.S."/>
        </authorList>
    </citation>
    <scope>NUCLEOTIDE SEQUENCE [LARGE SCALE GENOMIC DNA]</scope>
    <source>
        <strain evidence="1 2">108.79 E11</strain>
    </source>
</reference>
<proteinExistence type="predicted"/>
<evidence type="ECO:0000313" key="2">
    <source>
        <dbReference type="Proteomes" id="UP001300502"/>
    </source>
</evidence>
<organism evidence="1 2">
    <name type="scientific">Galdieria yellowstonensis</name>
    <dbReference type="NCBI Taxonomy" id="3028027"/>
    <lineage>
        <taxon>Eukaryota</taxon>
        <taxon>Rhodophyta</taxon>
        <taxon>Bangiophyceae</taxon>
        <taxon>Galdieriales</taxon>
        <taxon>Galdieriaceae</taxon>
        <taxon>Galdieria</taxon>
    </lineage>
</organism>
<dbReference type="Proteomes" id="UP001300502">
    <property type="component" value="Unassembled WGS sequence"/>
</dbReference>